<feature type="region of interest" description="Disordered" evidence="1">
    <location>
        <begin position="179"/>
        <end position="215"/>
    </location>
</feature>
<keyword evidence="3" id="KW-1185">Reference proteome</keyword>
<evidence type="ECO:0000313" key="3">
    <source>
        <dbReference type="Proteomes" id="UP000785679"/>
    </source>
</evidence>
<gene>
    <name evidence="2" type="ORF">FGO68_gene4096</name>
</gene>
<protein>
    <submittedName>
        <fullName evidence="2">Uncharacterized protein</fullName>
    </submittedName>
</protein>
<reference evidence="2" key="1">
    <citation type="submission" date="2019-06" db="EMBL/GenBank/DDBJ databases">
        <authorList>
            <person name="Zheng W."/>
        </authorList>
    </citation>
    <scope>NUCLEOTIDE SEQUENCE</scope>
    <source>
        <strain evidence="2">QDHG01</strain>
    </source>
</reference>
<evidence type="ECO:0000313" key="2">
    <source>
        <dbReference type="EMBL" id="TNV73065.1"/>
    </source>
</evidence>
<dbReference type="AlphaFoldDB" id="A0A8J8NEI0"/>
<name>A0A8J8NEI0_HALGN</name>
<feature type="region of interest" description="Disordered" evidence="1">
    <location>
        <begin position="123"/>
        <end position="149"/>
    </location>
</feature>
<proteinExistence type="predicted"/>
<feature type="compositionally biased region" description="Polar residues" evidence="1">
    <location>
        <begin position="191"/>
        <end position="211"/>
    </location>
</feature>
<comment type="caution">
    <text evidence="2">The sequence shown here is derived from an EMBL/GenBank/DDBJ whole genome shotgun (WGS) entry which is preliminary data.</text>
</comment>
<dbReference type="OrthoDB" id="308476at2759"/>
<dbReference type="EMBL" id="RRYP01019997">
    <property type="protein sequence ID" value="TNV73065.1"/>
    <property type="molecule type" value="Genomic_DNA"/>
</dbReference>
<accession>A0A8J8NEI0</accession>
<dbReference type="InterPro" id="IPR010736">
    <property type="entry name" value="SHIPPO-rpt"/>
</dbReference>
<organism evidence="2 3">
    <name type="scientific">Halteria grandinella</name>
    <dbReference type="NCBI Taxonomy" id="5974"/>
    <lineage>
        <taxon>Eukaryota</taxon>
        <taxon>Sar</taxon>
        <taxon>Alveolata</taxon>
        <taxon>Ciliophora</taxon>
        <taxon>Intramacronucleata</taxon>
        <taxon>Spirotrichea</taxon>
        <taxon>Stichotrichia</taxon>
        <taxon>Sporadotrichida</taxon>
        <taxon>Halteriidae</taxon>
        <taxon>Halteria</taxon>
    </lineage>
</organism>
<dbReference type="Pfam" id="PF07004">
    <property type="entry name" value="SHIPPO-rpt"/>
    <property type="match status" value="2"/>
</dbReference>
<evidence type="ECO:0000256" key="1">
    <source>
        <dbReference type="SAM" id="MobiDB-lite"/>
    </source>
</evidence>
<dbReference type="Proteomes" id="UP000785679">
    <property type="component" value="Unassembled WGS sequence"/>
</dbReference>
<sequence length="270" mass="30266">MPGPGHYKFLNQTIGTEGKRYTLKGRVPVPEDVIRIITKQAIPGPGTYEPKNNMDRVGVYYISNIENSRTTKISPRGERFKTPVPVTVLQNPGPGSYREIDYTDMKNDRIYHLSQYKNPQTRRFGTSKRQRMTNGREEVPGPGQYRPPSEFGYLDFIRSPRTQQSPRFMTIAKAGTPLGGPNYGAMHPLSDTDSTMNKSRQFASTTSNSSPKRPRKFITEGYLGVTPRGLGANGPATLSFSRGNSHLTDESHNLARQVQQKKESQTIDQV</sequence>